<dbReference type="EMBL" id="PFAG01000017">
    <property type="protein sequence ID" value="PIR98403.1"/>
    <property type="molecule type" value="Genomic_DNA"/>
</dbReference>
<comment type="caution">
    <text evidence="2">The sequence shown here is derived from an EMBL/GenBank/DDBJ whole genome shotgun (WGS) entry which is preliminary data.</text>
</comment>
<keyword evidence="1" id="KW-0812">Transmembrane</keyword>
<accession>A0A2H0VH51</accession>
<evidence type="ECO:0000256" key="1">
    <source>
        <dbReference type="SAM" id="Phobius"/>
    </source>
</evidence>
<dbReference type="Proteomes" id="UP000230776">
    <property type="component" value="Unassembled WGS sequence"/>
</dbReference>
<sequence>MKTIFFNILNAWPGDSFLYWIWGLNILMVFGIIGAWVVKYSKKRGGDKVWAKRLRLVGIVAVTLFTSWIALLQFGATLSSEEDYLNNDPVRIKENSEVQPGVPTLNSLLENQINLALGKWSVQNGYTNYDVLGIKLSQVNGVNVADVDIHAFKSYTQGSGFYIRLNQGVDGSWRVTDADGYWLEGYEQAPLPSPLDRF</sequence>
<evidence type="ECO:0000313" key="3">
    <source>
        <dbReference type="Proteomes" id="UP000230776"/>
    </source>
</evidence>
<keyword evidence="1" id="KW-1133">Transmembrane helix</keyword>
<feature type="transmembrane region" description="Helical" evidence="1">
    <location>
        <begin position="17"/>
        <end position="38"/>
    </location>
</feature>
<protein>
    <submittedName>
        <fullName evidence="2">Uncharacterized protein</fullName>
    </submittedName>
</protein>
<name>A0A2H0VH51_9BACT</name>
<proteinExistence type="predicted"/>
<reference evidence="3" key="1">
    <citation type="submission" date="2017-09" db="EMBL/GenBank/DDBJ databases">
        <title>Depth-based differentiation of microbial function through sediment-hosted aquifers and enrichment of novel symbionts in the deep terrestrial subsurface.</title>
        <authorList>
            <person name="Probst A.J."/>
            <person name="Ladd B."/>
            <person name="Jarett J.K."/>
            <person name="Geller-Mcgrath D.E."/>
            <person name="Sieber C.M.K."/>
            <person name="Emerson J.B."/>
            <person name="Anantharaman K."/>
            <person name="Thomas B.C."/>
            <person name="Malmstrom R."/>
            <person name="Stieglmeier M."/>
            <person name="Klingl A."/>
            <person name="Woyke T."/>
            <person name="Ryan C.M."/>
            <person name="Banfield J.F."/>
        </authorList>
    </citation>
    <scope>NUCLEOTIDE SEQUENCE [LARGE SCALE GENOMIC DNA]</scope>
</reference>
<keyword evidence="1" id="KW-0472">Membrane</keyword>
<gene>
    <name evidence="2" type="ORF">COT88_01875</name>
</gene>
<organism evidence="2 3">
    <name type="scientific">Candidatus Colwellbacteria bacterium CG10_big_fil_rev_8_21_14_0_10_41_28</name>
    <dbReference type="NCBI Taxonomy" id="1974539"/>
    <lineage>
        <taxon>Bacteria</taxon>
        <taxon>Candidatus Colwelliibacteriota</taxon>
    </lineage>
</organism>
<evidence type="ECO:0000313" key="2">
    <source>
        <dbReference type="EMBL" id="PIR98403.1"/>
    </source>
</evidence>
<feature type="transmembrane region" description="Helical" evidence="1">
    <location>
        <begin position="54"/>
        <end position="76"/>
    </location>
</feature>
<dbReference type="AlphaFoldDB" id="A0A2H0VH51"/>